<reference evidence="2" key="2">
    <citation type="submission" date="2022-01" db="EMBL/GenBank/DDBJ databases">
        <authorList>
            <person name="Yamashiro T."/>
            <person name="Shiraishi A."/>
            <person name="Satake H."/>
            <person name="Nakayama K."/>
        </authorList>
    </citation>
    <scope>NUCLEOTIDE SEQUENCE</scope>
</reference>
<proteinExistence type="predicted"/>
<evidence type="ECO:0000256" key="1">
    <source>
        <dbReference type="SAM" id="MobiDB-lite"/>
    </source>
</evidence>
<feature type="compositionally biased region" description="Basic and acidic residues" evidence="1">
    <location>
        <begin position="17"/>
        <end position="33"/>
    </location>
</feature>
<gene>
    <name evidence="2" type="ORF">Tco_0770484</name>
</gene>
<evidence type="ECO:0000313" key="2">
    <source>
        <dbReference type="EMBL" id="GJS87848.1"/>
    </source>
</evidence>
<protein>
    <submittedName>
        <fullName evidence="2">Uncharacterized protein</fullName>
    </submittedName>
</protein>
<feature type="region of interest" description="Disordered" evidence="1">
    <location>
        <begin position="1"/>
        <end position="63"/>
    </location>
</feature>
<comment type="caution">
    <text evidence="2">The sequence shown here is derived from an EMBL/GenBank/DDBJ whole genome shotgun (WGS) entry which is preliminary data.</text>
</comment>
<keyword evidence="3" id="KW-1185">Reference proteome</keyword>
<sequence>MKDDVDITFMGSSSFDQKMEEVDSDLESMHDDEIMSMSGNEDEEADSDSPREAKPGPFRSPYASLKAKGYKYPFTTLGEG</sequence>
<reference evidence="2" key="1">
    <citation type="journal article" date="2022" name="Int. J. Mol. Sci.">
        <title>Draft Genome of Tanacetum Coccineum: Genomic Comparison of Closely Related Tanacetum-Family Plants.</title>
        <authorList>
            <person name="Yamashiro T."/>
            <person name="Shiraishi A."/>
            <person name="Nakayama K."/>
            <person name="Satake H."/>
        </authorList>
    </citation>
    <scope>NUCLEOTIDE SEQUENCE</scope>
</reference>
<organism evidence="2 3">
    <name type="scientific">Tanacetum coccineum</name>
    <dbReference type="NCBI Taxonomy" id="301880"/>
    <lineage>
        <taxon>Eukaryota</taxon>
        <taxon>Viridiplantae</taxon>
        <taxon>Streptophyta</taxon>
        <taxon>Embryophyta</taxon>
        <taxon>Tracheophyta</taxon>
        <taxon>Spermatophyta</taxon>
        <taxon>Magnoliopsida</taxon>
        <taxon>eudicotyledons</taxon>
        <taxon>Gunneridae</taxon>
        <taxon>Pentapetalae</taxon>
        <taxon>asterids</taxon>
        <taxon>campanulids</taxon>
        <taxon>Asterales</taxon>
        <taxon>Asteraceae</taxon>
        <taxon>Asteroideae</taxon>
        <taxon>Anthemideae</taxon>
        <taxon>Anthemidinae</taxon>
        <taxon>Tanacetum</taxon>
    </lineage>
</organism>
<dbReference type="EMBL" id="BQNB010011229">
    <property type="protein sequence ID" value="GJS87848.1"/>
    <property type="molecule type" value="Genomic_DNA"/>
</dbReference>
<dbReference type="Proteomes" id="UP001151760">
    <property type="component" value="Unassembled WGS sequence"/>
</dbReference>
<name>A0ABQ4ZG86_9ASTR</name>
<evidence type="ECO:0000313" key="3">
    <source>
        <dbReference type="Proteomes" id="UP001151760"/>
    </source>
</evidence>
<accession>A0ABQ4ZG86</accession>